<evidence type="ECO:0000313" key="2">
    <source>
        <dbReference type="EMBL" id="KYH23864.1"/>
    </source>
</evidence>
<dbReference type="Proteomes" id="UP000075321">
    <property type="component" value="Unassembled WGS sequence"/>
</dbReference>
<dbReference type="OrthoDB" id="189973at2157"/>
<organism evidence="2 3">
    <name type="scientific">Halalkalicoccus paucihalophilus</name>
    <dbReference type="NCBI Taxonomy" id="1008153"/>
    <lineage>
        <taxon>Archaea</taxon>
        <taxon>Methanobacteriati</taxon>
        <taxon>Methanobacteriota</taxon>
        <taxon>Stenosarchaea group</taxon>
        <taxon>Halobacteria</taxon>
        <taxon>Halobacteriales</taxon>
        <taxon>Halococcaceae</taxon>
        <taxon>Halalkalicoccus</taxon>
    </lineage>
</organism>
<evidence type="ECO:0000313" key="3">
    <source>
        <dbReference type="Proteomes" id="UP000075321"/>
    </source>
</evidence>
<keyword evidence="3" id="KW-1185">Reference proteome</keyword>
<dbReference type="AlphaFoldDB" id="A0A151A8E6"/>
<dbReference type="EMBL" id="LTAZ01000017">
    <property type="protein sequence ID" value="KYH23864.1"/>
    <property type="molecule type" value="Genomic_DNA"/>
</dbReference>
<evidence type="ECO:0000256" key="1">
    <source>
        <dbReference type="SAM" id="MobiDB-lite"/>
    </source>
</evidence>
<sequence>MSNSNRDSGGKYTASVSDEDILTAIDHTSGPVATAAELADILPIGRRAIRERLLDLRERGDVDRKTVGARSVVWWRTTDSNDEATPDFRAGYGAFAGSDFAEQVEAVSDELDRDFQESEQELFDETDTDGDADA</sequence>
<feature type="region of interest" description="Disordered" evidence="1">
    <location>
        <begin position="109"/>
        <end position="134"/>
    </location>
</feature>
<reference evidence="2 3" key="1">
    <citation type="submission" date="2016-02" db="EMBL/GenBank/DDBJ databases">
        <title>Genome sequence of Halalkalicoccus paucihalophilus DSM 24557.</title>
        <authorList>
            <person name="Poehlein A."/>
            <person name="Daniel R."/>
        </authorList>
    </citation>
    <scope>NUCLEOTIDE SEQUENCE [LARGE SCALE GENOMIC DNA]</scope>
    <source>
        <strain evidence="2 3">DSM 24557</strain>
    </source>
</reference>
<dbReference type="PATRIC" id="fig|1008153.3.peg.4220"/>
<dbReference type="RefSeq" id="WP_211263638.1">
    <property type="nucleotide sequence ID" value="NZ_LTAZ01000017.1"/>
</dbReference>
<comment type="caution">
    <text evidence="2">The sequence shown here is derived from an EMBL/GenBank/DDBJ whole genome shotgun (WGS) entry which is preliminary data.</text>
</comment>
<proteinExistence type="predicted"/>
<name>A0A151A8E6_9EURY</name>
<gene>
    <name evidence="2" type="ORF">HAPAU_39430</name>
</gene>
<dbReference type="InterPro" id="IPR036390">
    <property type="entry name" value="WH_DNA-bd_sf"/>
</dbReference>
<protein>
    <recommendedName>
        <fullName evidence="4">HTH domain protein</fullName>
    </recommendedName>
</protein>
<evidence type="ECO:0008006" key="4">
    <source>
        <dbReference type="Google" id="ProtNLM"/>
    </source>
</evidence>
<dbReference type="SUPFAM" id="SSF46785">
    <property type="entry name" value="Winged helix' DNA-binding domain"/>
    <property type="match status" value="1"/>
</dbReference>
<accession>A0A151A8E6</accession>